<feature type="transmembrane region" description="Helical" evidence="1">
    <location>
        <begin position="29"/>
        <end position="51"/>
    </location>
</feature>
<dbReference type="Proteomes" id="UP000230768">
    <property type="component" value="Unassembled WGS sequence"/>
</dbReference>
<proteinExistence type="predicted"/>
<name>A0A063ZA27_BACPU</name>
<keyword evidence="1" id="KW-0812">Transmembrane</keyword>
<dbReference type="OrthoDB" id="7205479at2"/>
<evidence type="ECO:0000313" key="4">
    <source>
        <dbReference type="Proteomes" id="UP000230768"/>
    </source>
</evidence>
<keyword evidence="1" id="KW-1133">Transmembrane helix</keyword>
<gene>
    <name evidence="3" type="ORF">CTV99_03725</name>
    <name evidence="2" type="ORF">FO508_10725</name>
</gene>
<dbReference type="RefSeq" id="WP_024423577.1">
    <property type="nucleotide sequence ID" value="NZ_CANLYP010000002.1"/>
</dbReference>
<dbReference type="EMBL" id="PEKP01000005">
    <property type="protein sequence ID" value="PIK27920.1"/>
    <property type="molecule type" value="Genomic_DNA"/>
</dbReference>
<organism evidence="3 4">
    <name type="scientific">Bacillus pumilus</name>
    <name type="common">Bacillus mesentericus</name>
    <dbReference type="NCBI Taxonomy" id="1408"/>
    <lineage>
        <taxon>Bacteria</taxon>
        <taxon>Bacillati</taxon>
        <taxon>Bacillota</taxon>
        <taxon>Bacilli</taxon>
        <taxon>Bacillales</taxon>
        <taxon>Bacillaceae</taxon>
        <taxon>Bacillus</taxon>
    </lineage>
</organism>
<feature type="transmembrane region" description="Helical" evidence="1">
    <location>
        <begin position="58"/>
        <end position="78"/>
    </location>
</feature>
<evidence type="ECO:0000313" key="2">
    <source>
        <dbReference type="EMBL" id="MDR4250814.1"/>
    </source>
</evidence>
<dbReference type="PANTHER" id="PTHR37309">
    <property type="entry name" value="SLR0284 PROTEIN"/>
    <property type="match status" value="1"/>
</dbReference>
<dbReference type="Pfam" id="PF04020">
    <property type="entry name" value="Phage_holin_4_2"/>
    <property type="match status" value="1"/>
</dbReference>
<comment type="caution">
    <text evidence="3">The sequence shown here is derived from an EMBL/GenBank/DDBJ whole genome shotgun (WGS) entry which is preliminary data.</text>
</comment>
<dbReference type="AlphaFoldDB" id="A0A063ZA27"/>
<dbReference type="EMBL" id="VKQA01000002">
    <property type="protein sequence ID" value="MDR4250814.1"/>
    <property type="molecule type" value="Genomic_DNA"/>
</dbReference>
<accession>A0A063ZA27</accession>
<reference evidence="3 4" key="1">
    <citation type="submission" date="2017-11" db="EMBL/GenBank/DDBJ databases">
        <title>Draft genome sequence of Bacillus pumilus 51_5il from lake Gorkoye (Russia: Novosibirsk region).</title>
        <authorList>
            <person name="Shipova A.A."/>
            <person name="Rozanov A.S."/>
            <person name="Bryanskaya A.V."/>
            <person name="Peltek S.E."/>
        </authorList>
    </citation>
    <scope>NUCLEOTIDE SEQUENCE [LARGE SCALE GENOMIC DNA]</scope>
    <source>
        <strain evidence="3 4">51_5il</strain>
    </source>
</reference>
<keyword evidence="1" id="KW-0472">Membrane</keyword>
<reference evidence="2" key="2">
    <citation type="submission" date="2019-07" db="EMBL/GenBank/DDBJ databases">
        <title>Phylogenomic Reclassification of ATCC Bacillus Strains and Various Taxa within the Genus Bacillus.</title>
        <authorList>
            <person name="Riojas M.A."/>
            <person name="Frank A.M."/>
            <person name="Fenn S.L."/>
            <person name="King S."/>
            <person name="Brower S."/>
            <person name="Hazbon M.H."/>
        </authorList>
    </citation>
    <scope>NUCLEOTIDE SEQUENCE</scope>
    <source>
        <strain evidence="2">ATCC 27142</strain>
    </source>
</reference>
<protein>
    <submittedName>
        <fullName evidence="3">Phage holin family protein</fullName>
    </submittedName>
</protein>
<feature type="transmembrane region" description="Helical" evidence="1">
    <location>
        <begin position="98"/>
        <end position="116"/>
    </location>
</feature>
<sequence length="128" mass="13767">MLRWIVSILVNALLLIVIAGYFDSGILPGLGSVYIEGFGAAIVASIILSLLNILVKPFLIILTLPVTVLSLGLFLFVINAITLMMTSSFMGDSFNIDGFGTAIWMAVILSIFHLLIQKGIVEPLAKKS</sequence>
<evidence type="ECO:0000256" key="1">
    <source>
        <dbReference type="SAM" id="Phobius"/>
    </source>
</evidence>
<dbReference type="PANTHER" id="PTHR37309:SF1">
    <property type="entry name" value="SLR0284 PROTEIN"/>
    <property type="match status" value="1"/>
</dbReference>
<dbReference type="InterPro" id="IPR007165">
    <property type="entry name" value="Phage_holin_4_2"/>
</dbReference>
<dbReference type="GeneID" id="61768903"/>
<dbReference type="Proteomes" id="UP001182042">
    <property type="component" value="Unassembled WGS sequence"/>
</dbReference>
<evidence type="ECO:0000313" key="3">
    <source>
        <dbReference type="EMBL" id="PIK27920.1"/>
    </source>
</evidence>